<dbReference type="PANTHER" id="PTHR12677:SF59">
    <property type="entry name" value="GOLGI APPARATUS MEMBRANE PROTEIN TVP38-RELATED"/>
    <property type="match status" value="1"/>
</dbReference>
<evidence type="ECO:0000256" key="1">
    <source>
        <dbReference type="ARBA" id="ARBA00004651"/>
    </source>
</evidence>
<feature type="transmembrane region" description="Helical" evidence="6">
    <location>
        <begin position="12"/>
        <end position="30"/>
    </location>
</feature>
<evidence type="ECO:0000256" key="3">
    <source>
        <dbReference type="ARBA" id="ARBA00022692"/>
    </source>
</evidence>
<name>A0ABM5WWK4_9BACL</name>
<keyword evidence="5 6" id="KW-0472">Membrane</keyword>
<evidence type="ECO:0000256" key="5">
    <source>
        <dbReference type="ARBA" id="ARBA00023136"/>
    </source>
</evidence>
<dbReference type="Proteomes" id="UP000065533">
    <property type="component" value="Chromosome"/>
</dbReference>
<reference evidence="8" key="1">
    <citation type="submission" date="2016-01" db="EMBL/GenBank/DDBJ databases">
        <title>Complete genome of Planococcus kocurri type strain.</title>
        <authorList>
            <person name="See-Too W.S."/>
        </authorList>
    </citation>
    <scope>NUCLEOTIDE SEQUENCE [LARGE SCALE GENOMIC DNA]</scope>
    <source>
        <strain evidence="8">ATCC 43650</strain>
    </source>
</reference>
<evidence type="ECO:0000259" key="7">
    <source>
        <dbReference type="Pfam" id="PF09335"/>
    </source>
</evidence>
<keyword evidence="9" id="KW-1185">Reference proteome</keyword>
<sequence>MSKSRASQIAKWLLIAVAVGLVIWLSRSVFQVDANDLRKWILSFGLWSPVIYILIYTVRPLIFFPASILSIAGGLAFGAWLGTLYTIIGATLGAMLSFYVAKTLGNKLVRKTWTGNVRKIQSQMEQNGFFYVLLFRFIPVINFDLISYVAAFAKVRFTSFALATFIGIIPGTFAYNFLGSSFVSGNPKIIILAVVVFVIMTVVPITLRNRWNKKQLLDK</sequence>
<evidence type="ECO:0000313" key="9">
    <source>
        <dbReference type="Proteomes" id="UP000065533"/>
    </source>
</evidence>
<feature type="transmembrane region" description="Helical" evidence="6">
    <location>
        <begin position="189"/>
        <end position="207"/>
    </location>
</feature>
<feature type="transmembrane region" description="Helical" evidence="6">
    <location>
        <begin position="79"/>
        <end position="101"/>
    </location>
</feature>
<dbReference type="InterPro" id="IPR032816">
    <property type="entry name" value="VTT_dom"/>
</dbReference>
<feature type="transmembrane region" description="Helical" evidence="6">
    <location>
        <begin position="157"/>
        <end position="177"/>
    </location>
</feature>
<evidence type="ECO:0000256" key="4">
    <source>
        <dbReference type="ARBA" id="ARBA00022989"/>
    </source>
</evidence>
<dbReference type="EMBL" id="CP013661">
    <property type="protein sequence ID" value="ALS78724.1"/>
    <property type="molecule type" value="Genomic_DNA"/>
</dbReference>
<comment type="subcellular location">
    <subcellularLocation>
        <location evidence="1 6">Cell membrane</location>
        <topology evidence="1 6">Multi-pass membrane protein</topology>
    </subcellularLocation>
</comment>
<dbReference type="Pfam" id="PF09335">
    <property type="entry name" value="VTT_dom"/>
    <property type="match status" value="1"/>
</dbReference>
<keyword evidence="2 6" id="KW-1003">Cell membrane</keyword>
<dbReference type="InterPro" id="IPR015414">
    <property type="entry name" value="TMEM64"/>
</dbReference>
<evidence type="ECO:0000313" key="8">
    <source>
        <dbReference type="EMBL" id="ALS78724.1"/>
    </source>
</evidence>
<proteinExistence type="inferred from homology"/>
<evidence type="ECO:0000256" key="6">
    <source>
        <dbReference type="RuleBase" id="RU366058"/>
    </source>
</evidence>
<accession>A0ABM5WWK4</accession>
<dbReference type="PANTHER" id="PTHR12677">
    <property type="entry name" value="GOLGI APPARATUS MEMBRANE PROTEIN TVP38-RELATED"/>
    <property type="match status" value="1"/>
</dbReference>
<comment type="similarity">
    <text evidence="6">Belongs to the TVP38/TMEM64 family.</text>
</comment>
<feature type="domain" description="VTT" evidence="7">
    <location>
        <begin position="64"/>
        <end position="180"/>
    </location>
</feature>
<protein>
    <recommendedName>
        <fullName evidence="6">TVP38/TMEM64 family membrane protein</fullName>
    </recommendedName>
</protein>
<dbReference type="RefSeq" id="WP_058385383.1">
    <property type="nucleotide sequence ID" value="NZ_CP013661.2"/>
</dbReference>
<keyword evidence="4 6" id="KW-1133">Transmembrane helix</keyword>
<keyword evidence="3 6" id="KW-0812">Transmembrane</keyword>
<gene>
    <name evidence="8" type="ORF">AUO94_08665</name>
</gene>
<evidence type="ECO:0000256" key="2">
    <source>
        <dbReference type="ARBA" id="ARBA00022475"/>
    </source>
</evidence>
<feature type="transmembrane region" description="Helical" evidence="6">
    <location>
        <begin position="128"/>
        <end position="150"/>
    </location>
</feature>
<feature type="transmembrane region" description="Helical" evidence="6">
    <location>
        <begin position="50"/>
        <end position="72"/>
    </location>
</feature>
<organism evidence="8 9">
    <name type="scientific">Planococcus kocurii</name>
    <dbReference type="NCBI Taxonomy" id="1374"/>
    <lineage>
        <taxon>Bacteria</taxon>
        <taxon>Bacillati</taxon>
        <taxon>Bacillota</taxon>
        <taxon>Bacilli</taxon>
        <taxon>Bacillales</taxon>
        <taxon>Caryophanaceae</taxon>
        <taxon>Planococcus</taxon>
    </lineage>
</organism>